<organism evidence="8 11">
    <name type="scientific">Rhodococcus erythropolis</name>
    <name type="common">Arthrobacter picolinophilus</name>
    <dbReference type="NCBI Taxonomy" id="1833"/>
    <lineage>
        <taxon>Bacteria</taxon>
        <taxon>Bacillati</taxon>
        <taxon>Actinomycetota</taxon>
        <taxon>Actinomycetes</taxon>
        <taxon>Mycobacteriales</taxon>
        <taxon>Nocardiaceae</taxon>
        <taxon>Rhodococcus</taxon>
        <taxon>Rhodococcus erythropolis group</taxon>
    </lineage>
</organism>
<dbReference type="STRING" id="1833.XU06_25390"/>
<keyword evidence="4 6" id="KW-1133">Transmembrane helix</keyword>
<evidence type="ECO:0000313" key="11">
    <source>
        <dbReference type="Proteomes" id="UP000627573"/>
    </source>
</evidence>
<dbReference type="InterPro" id="IPR001851">
    <property type="entry name" value="ABC_transp_permease"/>
</dbReference>
<comment type="subcellular location">
    <subcellularLocation>
        <location evidence="1">Cell membrane</location>
        <topology evidence="1">Multi-pass membrane protein</topology>
    </subcellularLocation>
</comment>
<reference evidence="8 11" key="2">
    <citation type="submission" date="2020-12" db="EMBL/GenBank/DDBJ databases">
        <title>Draft genome sequence of furan degrading bacterial strain FUR100.</title>
        <authorList>
            <person name="Woiski C."/>
        </authorList>
    </citation>
    <scope>NUCLEOTIDE SEQUENCE [LARGE SCALE GENOMIC DNA]</scope>
    <source>
        <strain evidence="8 11">FUR100</strain>
    </source>
</reference>
<proteinExistence type="predicted"/>
<dbReference type="AlphaFoldDB" id="A0A0E4ABL4"/>
<evidence type="ECO:0000256" key="6">
    <source>
        <dbReference type="SAM" id="Phobius"/>
    </source>
</evidence>
<dbReference type="KEGG" id="reb:XU06_25390"/>
<dbReference type="Proteomes" id="UP001230933">
    <property type="component" value="Chromosome"/>
</dbReference>
<reference evidence="7 10" key="1">
    <citation type="journal article" date="2017" name="Poromechanics V (2013)">
        <title>Genomic Characterization of the Arsenic-Tolerant Actinobacterium, &lt;i&gt;Rhodococcus erythropolis&lt;/i&gt; S43.</title>
        <authorList>
            <person name="Retamal-Morales G."/>
            <person name="Mehnert M."/>
            <person name="Schwabe R."/>
            <person name="Tischler D."/>
            <person name="Schloemann M."/>
            <person name="Levican G.J."/>
        </authorList>
    </citation>
    <scope>NUCLEOTIDE SEQUENCE [LARGE SCALE GENOMIC DNA]</scope>
    <source>
        <strain evidence="7 10">S43</strain>
    </source>
</reference>
<dbReference type="Pfam" id="PF02653">
    <property type="entry name" value="BPD_transp_2"/>
    <property type="match status" value="1"/>
</dbReference>
<evidence type="ECO:0000256" key="5">
    <source>
        <dbReference type="ARBA" id="ARBA00023136"/>
    </source>
</evidence>
<dbReference type="GO" id="GO:0005886">
    <property type="term" value="C:plasma membrane"/>
    <property type="evidence" value="ECO:0007669"/>
    <property type="project" value="UniProtKB-SubCell"/>
</dbReference>
<reference evidence="9" key="3">
    <citation type="submission" date="2023-08" db="EMBL/GenBank/DDBJ databases">
        <title>Isolation and Characterization of Rhodococcus erythropolis MGMM8.</title>
        <authorList>
            <person name="Diabankana R.G.C."/>
            <person name="Afordoanyi D.M."/>
            <person name="Validov S.Z."/>
        </authorList>
    </citation>
    <scope>NUCLEOTIDE SEQUENCE</scope>
    <source>
        <strain evidence="9">MGMM8</strain>
    </source>
</reference>
<dbReference type="GeneID" id="57484873"/>
<keyword evidence="3 6" id="KW-0812">Transmembrane</keyword>
<protein>
    <submittedName>
        <fullName evidence="8">ABC transporter permease</fullName>
    </submittedName>
</protein>
<keyword evidence="5 6" id="KW-0472">Membrane</keyword>
<feature type="transmembrane region" description="Helical" evidence="6">
    <location>
        <begin position="226"/>
        <end position="247"/>
    </location>
</feature>
<evidence type="ECO:0000256" key="2">
    <source>
        <dbReference type="ARBA" id="ARBA00022475"/>
    </source>
</evidence>
<feature type="transmembrane region" description="Helical" evidence="6">
    <location>
        <begin position="259"/>
        <end position="276"/>
    </location>
</feature>
<dbReference type="CDD" id="cd06579">
    <property type="entry name" value="TM_PBP1_transp_AraH_like"/>
    <property type="match status" value="1"/>
</dbReference>
<dbReference type="OrthoDB" id="3468954at2"/>
<feature type="transmembrane region" description="Helical" evidence="6">
    <location>
        <begin position="283"/>
        <end position="301"/>
    </location>
</feature>
<keyword evidence="2" id="KW-1003">Cell membrane</keyword>
<feature type="transmembrane region" description="Helical" evidence="6">
    <location>
        <begin position="109"/>
        <end position="130"/>
    </location>
</feature>
<feature type="transmembrane region" description="Helical" evidence="6">
    <location>
        <begin position="84"/>
        <end position="103"/>
    </location>
</feature>
<evidence type="ECO:0000313" key="9">
    <source>
        <dbReference type="EMBL" id="WGV48910.2"/>
    </source>
</evidence>
<dbReference type="EMBL" id="MRBO01000427">
    <property type="protein sequence ID" value="KAB2584531.1"/>
    <property type="molecule type" value="Genomic_DNA"/>
</dbReference>
<feature type="transmembrane region" description="Helical" evidence="6">
    <location>
        <begin position="59"/>
        <end position="77"/>
    </location>
</feature>
<evidence type="ECO:0000256" key="3">
    <source>
        <dbReference type="ARBA" id="ARBA00022692"/>
    </source>
</evidence>
<dbReference type="Proteomes" id="UP000627573">
    <property type="component" value="Unassembled WGS sequence"/>
</dbReference>
<evidence type="ECO:0000313" key="7">
    <source>
        <dbReference type="EMBL" id="KAB2584531.1"/>
    </source>
</evidence>
<dbReference type="RefSeq" id="WP_003939698.1">
    <property type="nucleotide sequence ID" value="NZ_AP018733.1"/>
</dbReference>
<gene>
    <name evidence="7" type="ORF">BS297_15045</name>
    <name evidence="8" type="ORF">I3517_10090</name>
    <name evidence="9" type="ORF">QIE55_25830</name>
</gene>
<feature type="transmembrane region" description="Helical" evidence="6">
    <location>
        <begin position="307"/>
        <end position="325"/>
    </location>
</feature>
<dbReference type="EMBL" id="JAECSB010000031">
    <property type="protein sequence ID" value="MBH5142966.1"/>
    <property type="molecule type" value="Genomic_DNA"/>
</dbReference>
<dbReference type="OMA" id="YKSHARS"/>
<evidence type="ECO:0000313" key="10">
    <source>
        <dbReference type="Proteomes" id="UP000325576"/>
    </source>
</evidence>
<dbReference type="Proteomes" id="UP000325576">
    <property type="component" value="Unassembled WGS sequence"/>
</dbReference>
<name>A0A0E4ABL4_RHOER</name>
<evidence type="ECO:0000313" key="8">
    <source>
        <dbReference type="EMBL" id="MBH5142966.1"/>
    </source>
</evidence>
<accession>A0A0E4ABL4</accession>
<dbReference type="EMBL" id="CP124545">
    <property type="protein sequence ID" value="WGV48910.2"/>
    <property type="molecule type" value="Genomic_DNA"/>
</dbReference>
<feature type="transmembrane region" description="Helical" evidence="6">
    <location>
        <begin position="176"/>
        <end position="197"/>
    </location>
</feature>
<keyword evidence="11" id="KW-1185">Reference proteome</keyword>
<dbReference type="PANTHER" id="PTHR32196:SF63">
    <property type="entry name" value="INNER MEMBRANE ABC TRANSPORTER PERMEASE PROTEIN YJFF"/>
    <property type="match status" value="1"/>
</dbReference>
<dbReference type="PANTHER" id="PTHR32196">
    <property type="entry name" value="ABC TRANSPORTER PERMEASE PROTEIN YPHD-RELATED-RELATED"/>
    <property type="match status" value="1"/>
</dbReference>
<feature type="transmembrane region" description="Helical" evidence="6">
    <location>
        <begin position="30"/>
        <end position="53"/>
    </location>
</feature>
<dbReference type="GO" id="GO:0022857">
    <property type="term" value="F:transmembrane transporter activity"/>
    <property type="evidence" value="ECO:0007669"/>
    <property type="project" value="InterPro"/>
</dbReference>
<sequence>MTTLEKTQAPIERKLAAKPSLWDSVNKPTLAMLAVTVAVAAVFSATTSSFLTFTNLSNLATQIAPVLIIAVAMTFVITAGQIDLSVGAIVAFVAAMSAELIQAGVDSSLVFVAAPVMGAAWGLVNGWLAAYQGIPPFIVTLATMSVIRGIALYRTEGFSVPVPADTYFAKLGTAEFLGFSASAWIALVVVVIGAIALNRMRFGRYVTGIGSNVESVRRSGVNTRRVLMMTLVFTGLAAGIAGLLIAARLGSGSANSATGFELTVITAVVLGGTNLFGGRGTVIGTVIGAVLTGIIANGLTLLGVSPFLTPIITGVVLLLAIWINMRGHTLSALWRHLQSAPSGPARS</sequence>
<evidence type="ECO:0000256" key="1">
    <source>
        <dbReference type="ARBA" id="ARBA00004651"/>
    </source>
</evidence>
<evidence type="ECO:0000256" key="4">
    <source>
        <dbReference type="ARBA" id="ARBA00022989"/>
    </source>
</evidence>